<dbReference type="Pfam" id="PF25498">
    <property type="entry name" value="DUF7912"/>
    <property type="match status" value="1"/>
</dbReference>
<evidence type="ECO:0000313" key="2">
    <source>
        <dbReference type="EMBL" id="KAK9216318.1"/>
    </source>
</evidence>
<reference evidence="2 3" key="1">
    <citation type="submission" date="2024-05" db="EMBL/GenBank/DDBJ databases">
        <title>Haplotype-resolved chromosome-level genome assembly of Huyou (Citrus changshanensis).</title>
        <authorList>
            <person name="Miao C."/>
            <person name="Chen W."/>
            <person name="Wu Y."/>
            <person name="Wang L."/>
            <person name="Zhao S."/>
            <person name="Grierson D."/>
            <person name="Xu C."/>
            <person name="Chen K."/>
        </authorList>
    </citation>
    <scope>NUCLEOTIDE SEQUENCE [LARGE SCALE GENOMIC DNA]</scope>
    <source>
        <strain evidence="2">01-14</strain>
        <tissue evidence="2">Leaf</tissue>
    </source>
</reference>
<dbReference type="Proteomes" id="UP001428341">
    <property type="component" value="Unassembled WGS sequence"/>
</dbReference>
<name>A0AAP0MMQ3_9ROSI</name>
<organism evidence="2 3">
    <name type="scientific">Citrus x changshan-huyou</name>
    <dbReference type="NCBI Taxonomy" id="2935761"/>
    <lineage>
        <taxon>Eukaryota</taxon>
        <taxon>Viridiplantae</taxon>
        <taxon>Streptophyta</taxon>
        <taxon>Embryophyta</taxon>
        <taxon>Tracheophyta</taxon>
        <taxon>Spermatophyta</taxon>
        <taxon>Magnoliopsida</taxon>
        <taxon>eudicotyledons</taxon>
        <taxon>Gunneridae</taxon>
        <taxon>Pentapetalae</taxon>
        <taxon>rosids</taxon>
        <taxon>malvids</taxon>
        <taxon>Sapindales</taxon>
        <taxon>Rutaceae</taxon>
        <taxon>Aurantioideae</taxon>
        <taxon>Citrus</taxon>
    </lineage>
</organism>
<sequence length="339" mass="38091">MDLISSCNIKITQFATPNITNLSSLSLCRPSCSSHNFTFPFHDIPNRSYRVLAKKKKSSQSDSESVLKQTLVEDVMMEEDEEEEVLFEDFEDEALMDDDSNDFEDEYVEEESEAYVGDGSAGGGISLAGTWWDKEALAIAEDVCLSFDGDLKIYAFRTFPNSTIKVRIEKMSNKSGSPSMEDIEAFCTTYRARLDEAEIAKSIPENTSLEVSSPGVERVVRIPQELERFKDRAMYVKYVGETVTTGSPSESDGVFRLISFDMETECCTWGLADVRINREKAGKGRPLSKKQREWRLNTTFDSLRLGTDVAGAQAGAENDNQLLNEQLETRMPWSLEPMA</sequence>
<feature type="domain" description="DUF7912" evidence="1">
    <location>
        <begin position="219"/>
        <end position="304"/>
    </location>
</feature>
<dbReference type="PANTHER" id="PTHR34544:SF1">
    <property type="entry name" value="OS04G0438300 PROTEIN"/>
    <property type="match status" value="1"/>
</dbReference>
<protein>
    <recommendedName>
        <fullName evidence="1">DUF7912 domain-containing protein</fullName>
    </recommendedName>
</protein>
<evidence type="ECO:0000313" key="3">
    <source>
        <dbReference type="Proteomes" id="UP001428341"/>
    </source>
</evidence>
<gene>
    <name evidence="2" type="ORF">WN944_008327</name>
</gene>
<evidence type="ECO:0000259" key="1">
    <source>
        <dbReference type="Pfam" id="PF25498"/>
    </source>
</evidence>
<dbReference type="EMBL" id="JBCGBO010000003">
    <property type="protein sequence ID" value="KAK9216318.1"/>
    <property type="molecule type" value="Genomic_DNA"/>
</dbReference>
<keyword evidence="3" id="KW-1185">Reference proteome</keyword>
<dbReference type="AlphaFoldDB" id="A0AAP0MMQ3"/>
<accession>A0AAP0MMQ3</accession>
<dbReference type="InterPro" id="IPR057234">
    <property type="entry name" value="DUF7912"/>
</dbReference>
<dbReference type="PANTHER" id="PTHR34544">
    <property type="entry name" value="OSJNBA0006B20.18 PROTEIN"/>
    <property type="match status" value="1"/>
</dbReference>
<dbReference type="InterPro" id="IPR035956">
    <property type="entry name" value="RimP_N_sf"/>
</dbReference>
<dbReference type="SUPFAM" id="SSF75420">
    <property type="entry name" value="YhbC-like, N-terminal domain"/>
    <property type="match status" value="1"/>
</dbReference>
<proteinExistence type="predicted"/>
<comment type="caution">
    <text evidence="2">The sequence shown here is derived from an EMBL/GenBank/DDBJ whole genome shotgun (WGS) entry which is preliminary data.</text>
</comment>